<dbReference type="EMBL" id="BK059101">
    <property type="protein sequence ID" value="DAE29973.1"/>
    <property type="molecule type" value="Genomic_DNA"/>
</dbReference>
<proteinExistence type="predicted"/>
<name>A0A8S5RFY3_9VIRU</name>
<protein>
    <submittedName>
        <fullName evidence="1">Uncharacterized protein</fullName>
    </submittedName>
</protein>
<organism evidence="1">
    <name type="scientific">virus sp. ctE0n6</name>
    <dbReference type="NCBI Taxonomy" id="2827985"/>
    <lineage>
        <taxon>Viruses</taxon>
    </lineage>
</organism>
<reference evidence="1" key="1">
    <citation type="journal article" date="2021" name="Proc. Natl. Acad. Sci. U.S.A.">
        <title>A Catalog of Tens of Thousands of Viruses from Human Metagenomes Reveals Hidden Associations with Chronic Diseases.</title>
        <authorList>
            <person name="Tisza M.J."/>
            <person name="Buck C.B."/>
        </authorList>
    </citation>
    <scope>NUCLEOTIDE SEQUENCE</scope>
    <source>
        <strain evidence="1">CtE0n6</strain>
    </source>
</reference>
<evidence type="ECO:0000313" key="1">
    <source>
        <dbReference type="EMBL" id="DAE29973.1"/>
    </source>
</evidence>
<sequence>MTQNQIELKVQELTNTYYSYSDLEDYLTNSADDIGYNNKNIYLSNGYEEIAINFKYTLTDEYDIIIHSIA</sequence>
<accession>A0A8S5RFY3</accession>